<evidence type="ECO:0000313" key="3">
    <source>
        <dbReference type="Proteomes" id="UP000480410"/>
    </source>
</evidence>
<keyword evidence="4" id="KW-1185">Reference proteome</keyword>
<gene>
    <name evidence="1" type="ORF">G3435_03165</name>
    <name evidence="2" type="ORF">G3436_12065</name>
</gene>
<dbReference type="GO" id="GO:0016301">
    <property type="term" value="F:kinase activity"/>
    <property type="evidence" value="ECO:0007669"/>
    <property type="project" value="UniProtKB-KW"/>
</dbReference>
<dbReference type="Proteomes" id="UP000482634">
    <property type="component" value="Unassembled WGS sequence"/>
</dbReference>
<dbReference type="EMBL" id="JAAHBU010000152">
    <property type="protein sequence ID" value="NER64488.1"/>
    <property type="molecule type" value="Genomic_DNA"/>
</dbReference>
<keyword evidence="2" id="KW-0418">Kinase</keyword>
<comment type="caution">
    <text evidence="2">The sequence shown here is derived from an EMBL/GenBank/DDBJ whole genome shotgun (WGS) entry which is preliminary data.</text>
</comment>
<sequence>MPDTTADISALPDFLVDAHVLLTRAQECLSHLDLIGEDADACDCLVSTLGTLAGQAQRHVQPQIADFCQQLRDRLAPEPSRNRLHYALPTLQACLSLLAWQLELIDPHTGQLSLDNHEQLSLLSELETRLKHLPTSHTSPALPSAFDTRTC</sequence>
<dbReference type="Proteomes" id="UP000480410">
    <property type="component" value="Unassembled WGS sequence"/>
</dbReference>
<reference evidence="3 4" key="1">
    <citation type="submission" date="2020-02" db="EMBL/GenBank/DDBJ databases">
        <title>Broccoli isolated Pseudomonas sp.</title>
        <authorList>
            <person name="Fujikawa T."/>
            <person name="Sawada H."/>
        </authorList>
    </citation>
    <scope>NUCLEOTIDE SEQUENCE [LARGE SCALE GENOMIC DNA]</scope>
    <source>
        <strain evidence="2 4">MAFF212427</strain>
        <strain evidence="1 3">MAFF212428</strain>
    </source>
</reference>
<proteinExistence type="predicted"/>
<dbReference type="EMBL" id="JAAHBV010000053">
    <property type="protein sequence ID" value="NER59239.1"/>
    <property type="molecule type" value="Genomic_DNA"/>
</dbReference>
<protein>
    <submittedName>
        <fullName evidence="2">Histidine kinase</fullName>
    </submittedName>
</protein>
<dbReference type="RefSeq" id="WP_163945141.1">
    <property type="nucleotide sequence ID" value="NZ_JAAHBU010000152.1"/>
</dbReference>
<evidence type="ECO:0000313" key="1">
    <source>
        <dbReference type="EMBL" id="NER59239.1"/>
    </source>
</evidence>
<name>A0A6B3NVV1_9PSED</name>
<evidence type="ECO:0000313" key="4">
    <source>
        <dbReference type="Proteomes" id="UP000482634"/>
    </source>
</evidence>
<keyword evidence="2" id="KW-0808">Transferase</keyword>
<accession>A0A6B3NVV1</accession>
<organism evidence="2 4">
    <name type="scientific">Pseudomonas brassicae</name>
    <dbReference type="NCBI Taxonomy" id="2708063"/>
    <lineage>
        <taxon>Bacteria</taxon>
        <taxon>Pseudomonadati</taxon>
        <taxon>Pseudomonadota</taxon>
        <taxon>Gammaproteobacteria</taxon>
        <taxon>Pseudomonadales</taxon>
        <taxon>Pseudomonadaceae</taxon>
        <taxon>Pseudomonas</taxon>
    </lineage>
</organism>
<dbReference type="AlphaFoldDB" id="A0A6B3NVV1"/>
<evidence type="ECO:0000313" key="2">
    <source>
        <dbReference type="EMBL" id="NER64488.1"/>
    </source>
</evidence>
<accession>A0A6M0CUG2</accession>